<dbReference type="Pfam" id="PF13801">
    <property type="entry name" value="Metal_resist"/>
    <property type="match status" value="1"/>
</dbReference>
<dbReference type="Gene3D" id="1.20.120.1490">
    <property type="match status" value="1"/>
</dbReference>
<dbReference type="InterPro" id="IPR025961">
    <property type="entry name" value="Metal_resist"/>
</dbReference>
<dbReference type="GO" id="GO:0030288">
    <property type="term" value="C:outer membrane-bounded periplasmic space"/>
    <property type="evidence" value="ECO:0007669"/>
    <property type="project" value="TreeGrafter"/>
</dbReference>
<dbReference type="OrthoDB" id="8928345at2"/>
<feature type="signal peptide" evidence="2">
    <location>
        <begin position="1"/>
        <end position="30"/>
    </location>
</feature>
<feature type="compositionally biased region" description="Pro residues" evidence="1">
    <location>
        <begin position="89"/>
        <end position="101"/>
    </location>
</feature>
<name>A0A4Y9SWR8_9BURK</name>
<sequence>MKTPTASVRNIVLAAVMALPLCTVGGAARADEEMAGPMPAAQDQHGPRGPGRFADDGADAGPPSGGPGHGPGERAGAGAGGPEHGPGFGPGPMPGVGPGRPPFLHGIALTEAQDDKIFAILHAEQPYLREQGKAAAKARQALREMAGADKYDDAKAAALAKEAATAEANLALHHVRTQQKLLAVLTPEQRTQLTAEQPHHPPRP</sequence>
<dbReference type="PANTHER" id="PTHR38102">
    <property type="entry name" value="PERIPLASMIC CHAPERONE SPY"/>
    <property type="match status" value="1"/>
</dbReference>
<dbReference type="AlphaFoldDB" id="A0A4Y9SWR8"/>
<keyword evidence="2" id="KW-0732">Signal</keyword>
<reference evidence="3 4" key="1">
    <citation type="submission" date="2019-03" db="EMBL/GenBank/DDBJ databases">
        <title>Draft Genome Sequence of Duganella callidus sp. nov., a Novel Duganella Species Isolated from Cultivated Soil.</title>
        <authorList>
            <person name="Raths R."/>
            <person name="Peta V."/>
            <person name="Bucking H."/>
        </authorList>
    </citation>
    <scope>NUCLEOTIDE SEQUENCE [LARGE SCALE GENOMIC DNA]</scope>
    <source>
        <strain evidence="3 4">DN04</strain>
    </source>
</reference>
<keyword evidence="4" id="KW-1185">Reference proteome</keyword>
<dbReference type="EMBL" id="SPVG01000030">
    <property type="protein sequence ID" value="TFW29799.1"/>
    <property type="molecule type" value="Genomic_DNA"/>
</dbReference>
<dbReference type="InterPro" id="IPR052211">
    <property type="entry name" value="Cpx_auxiliary_protein"/>
</dbReference>
<evidence type="ECO:0000313" key="4">
    <source>
        <dbReference type="Proteomes" id="UP000297729"/>
    </source>
</evidence>
<evidence type="ECO:0000256" key="2">
    <source>
        <dbReference type="SAM" id="SignalP"/>
    </source>
</evidence>
<dbReference type="Proteomes" id="UP000297729">
    <property type="component" value="Unassembled WGS sequence"/>
</dbReference>
<dbReference type="PANTHER" id="PTHR38102:SF1">
    <property type="entry name" value="PERIPLASMIC CHAPERONE SPY"/>
    <property type="match status" value="1"/>
</dbReference>
<protein>
    <submittedName>
        <fullName evidence="3">Periplasmic heavy metal sensor</fullName>
    </submittedName>
</protein>
<evidence type="ECO:0000256" key="1">
    <source>
        <dbReference type="SAM" id="MobiDB-lite"/>
    </source>
</evidence>
<evidence type="ECO:0000313" key="3">
    <source>
        <dbReference type="EMBL" id="TFW29799.1"/>
    </source>
</evidence>
<comment type="caution">
    <text evidence="3">The sequence shown here is derived from an EMBL/GenBank/DDBJ whole genome shotgun (WGS) entry which is preliminary data.</text>
</comment>
<feature type="compositionally biased region" description="Gly residues" evidence="1">
    <location>
        <begin position="66"/>
        <end position="88"/>
    </location>
</feature>
<organism evidence="3 4">
    <name type="scientific">Duganella callida</name>
    <dbReference type="NCBI Taxonomy" id="2561932"/>
    <lineage>
        <taxon>Bacteria</taxon>
        <taxon>Pseudomonadati</taxon>
        <taxon>Pseudomonadota</taxon>
        <taxon>Betaproteobacteria</taxon>
        <taxon>Burkholderiales</taxon>
        <taxon>Oxalobacteraceae</taxon>
        <taxon>Telluria group</taxon>
        <taxon>Duganella</taxon>
    </lineage>
</organism>
<dbReference type="GO" id="GO:0051082">
    <property type="term" value="F:unfolded protein binding"/>
    <property type="evidence" value="ECO:0007669"/>
    <property type="project" value="TreeGrafter"/>
</dbReference>
<feature type="region of interest" description="Disordered" evidence="1">
    <location>
        <begin position="36"/>
        <end position="102"/>
    </location>
</feature>
<accession>A0A4Y9SWR8</accession>
<dbReference type="RefSeq" id="WP_135200162.1">
    <property type="nucleotide sequence ID" value="NZ_SPVG01000030.1"/>
</dbReference>
<gene>
    <name evidence="3" type="ORF">E4L98_03375</name>
</gene>
<proteinExistence type="predicted"/>
<feature type="chain" id="PRO_5021346550" evidence="2">
    <location>
        <begin position="31"/>
        <end position="204"/>
    </location>
</feature>